<accession>A0AAD7AG70</accession>
<dbReference type="Proteomes" id="UP001218218">
    <property type="component" value="Unassembled WGS sequence"/>
</dbReference>
<organism evidence="2 3">
    <name type="scientific">Mycena albidolilacea</name>
    <dbReference type="NCBI Taxonomy" id="1033008"/>
    <lineage>
        <taxon>Eukaryota</taxon>
        <taxon>Fungi</taxon>
        <taxon>Dikarya</taxon>
        <taxon>Basidiomycota</taxon>
        <taxon>Agaricomycotina</taxon>
        <taxon>Agaricomycetes</taxon>
        <taxon>Agaricomycetidae</taxon>
        <taxon>Agaricales</taxon>
        <taxon>Marasmiineae</taxon>
        <taxon>Mycenaceae</taxon>
        <taxon>Mycena</taxon>
    </lineage>
</organism>
<reference evidence="2" key="1">
    <citation type="submission" date="2023-03" db="EMBL/GenBank/DDBJ databases">
        <title>Massive genome expansion in bonnet fungi (Mycena s.s.) driven by repeated elements and novel gene families across ecological guilds.</title>
        <authorList>
            <consortium name="Lawrence Berkeley National Laboratory"/>
            <person name="Harder C.B."/>
            <person name="Miyauchi S."/>
            <person name="Viragh M."/>
            <person name="Kuo A."/>
            <person name="Thoen E."/>
            <person name="Andreopoulos B."/>
            <person name="Lu D."/>
            <person name="Skrede I."/>
            <person name="Drula E."/>
            <person name="Henrissat B."/>
            <person name="Morin E."/>
            <person name="Kohler A."/>
            <person name="Barry K."/>
            <person name="LaButti K."/>
            <person name="Morin E."/>
            <person name="Salamov A."/>
            <person name="Lipzen A."/>
            <person name="Mereny Z."/>
            <person name="Hegedus B."/>
            <person name="Baldrian P."/>
            <person name="Stursova M."/>
            <person name="Weitz H."/>
            <person name="Taylor A."/>
            <person name="Grigoriev I.V."/>
            <person name="Nagy L.G."/>
            <person name="Martin F."/>
            <person name="Kauserud H."/>
        </authorList>
    </citation>
    <scope>NUCLEOTIDE SEQUENCE</scope>
    <source>
        <strain evidence="2">CBHHK002</strain>
    </source>
</reference>
<gene>
    <name evidence="2" type="ORF">DFH08DRAFT_801755</name>
</gene>
<evidence type="ECO:0000313" key="2">
    <source>
        <dbReference type="EMBL" id="KAJ7357874.1"/>
    </source>
</evidence>
<sequence length="187" mass="20069">MKKGTWPKPASPLAADQILRLDRSVLPLNPTSLAPDSQAEARAETAPAPSPPTGLPRTCTAGVDGTDAPPGCSFAQRGEVDMKWWGWAGAAHFLVLVGRPARAACAYERLQGPGTSRDSARWWRILRWREVFRFCCGGCDIVRLKGREAPLNGRGMAEPDGVGKRSRGEECGAAPSLDNKAAPAHDR</sequence>
<comment type="caution">
    <text evidence="2">The sequence shown here is derived from an EMBL/GenBank/DDBJ whole genome shotgun (WGS) entry which is preliminary data.</text>
</comment>
<dbReference type="AlphaFoldDB" id="A0AAD7AG70"/>
<evidence type="ECO:0000313" key="3">
    <source>
        <dbReference type="Proteomes" id="UP001218218"/>
    </source>
</evidence>
<feature type="compositionally biased region" description="Basic and acidic residues" evidence="1">
    <location>
        <begin position="161"/>
        <end position="170"/>
    </location>
</feature>
<dbReference type="EMBL" id="JARIHO010000007">
    <property type="protein sequence ID" value="KAJ7357874.1"/>
    <property type="molecule type" value="Genomic_DNA"/>
</dbReference>
<keyword evidence="3" id="KW-1185">Reference proteome</keyword>
<feature type="region of interest" description="Disordered" evidence="1">
    <location>
        <begin position="150"/>
        <end position="187"/>
    </location>
</feature>
<name>A0AAD7AG70_9AGAR</name>
<protein>
    <submittedName>
        <fullName evidence="2">Uncharacterized protein</fullName>
    </submittedName>
</protein>
<proteinExistence type="predicted"/>
<evidence type="ECO:0000256" key="1">
    <source>
        <dbReference type="SAM" id="MobiDB-lite"/>
    </source>
</evidence>
<feature type="region of interest" description="Disordered" evidence="1">
    <location>
        <begin position="29"/>
        <end position="62"/>
    </location>
</feature>